<evidence type="ECO:0008006" key="11">
    <source>
        <dbReference type="Google" id="ProtNLM"/>
    </source>
</evidence>
<dbReference type="OrthoDB" id="2526284at2759"/>
<accession>A0A1Y2AKT1</accession>
<reference evidence="9 10" key="1">
    <citation type="submission" date="2016-08" db="EMBL/GenBank/DDBJ databases">
        <title>A Parts List for Fungal Cellulosomes Revealed by Comparative Genomics.</title>
        <authorList>
            <consortium name="DOE Joint Genome Institute"/>
            <person name="Haitjema C.H."/>
            <person name="Gilmore S.P."/>
            <person name="Henske J.K."/>
            <person name="Solomon K.V."/>
            <person name="De Groot R."/>
            <person name="Kuo A."/>
            <person name="Mondo S.J."/>
            <person name="Salamov A.A."/>
            <person name="Labutti K."/>
            <person name="Zhao Z."/>
            <person name="Chiniquy J."/>
            <person name="Barry K."/>
            <person name="Brewer H.M."/>
            <person name="Purvine S.O."/>
            <person name="Wright A.T."/>
            <person name="Boxma B."/>
            <person name="Van Alen T."/>
            <person name="Hackstein J.H."/>
            <person name="Baker S.E."/>
            <person name="Grigoriev I.V."/>
            <person name="O'Malley M.A."/>
        </authorList>
    </citation>
    <scope>NUCLEOTIDE SEQUENCE [LARGE SCALE GENOMIC DNA]</scope>
    <source>
        <strain evidence="9 10">G1</strain>
    </source>
</reference>
<dbReference type="AlphaFoldDB" id="A0A1Y2AKT1"/>
<evidence type="ECO:0000256" key="1">
    <source>
        <dbReference type="ARBA" id="ARBA00004167"/>
    </source>
</evidence>
<evidence type="ECO:0000313" key="9">
    <source>
        <dbReference type="EMBL" id="ORY23102.1"/>
    </source>
</evidence>
<keyword evidence="8" id="KW-0732">Signal</keyword>
<comment type="similarity">
    <text evidence="2">Belongs to the glycosyltransferase 92 family.</text>
</comment>
<evidence type="ECO:0000256" key="8">
    <source>
        <dbReference type="SAM" id="SignalP"/>
    </source>
</evidence>
<evidence type="ECO:0000256" key="4">
    <source>
        <dbReference type="ARBA" id="ARBA00022679"/>
    </source>
</evidence>
<dbReference type="PANTHER" id="PTHR21461:SF69">
    <property type="entry name" value="GLYCOSYLTRANSFERASE FAMILY 92 PROTEIN"/>
    <property type="match status" value="1"/>
</dbReference>
<keyword evidence="7" id="KW-0472">Membrane</keyword>
<keyword evidence="10" id="KW-1185">Reference proteome</keyword>
<dbReference type="GO" id="GO:0016757">
    <property type="term" value="F:glycosyltransferase activity"/>
    <property type="evidence" value="ECO:0007669"/>
    <property type="project" value="UniProtKB-KW"/>
</dbReference>
<dbReference type="EMBL" id="MCOG01000238">
    <property type="protein sequence ID" value="ORY23102.1"/>
    <property type="molecule type" value="Genomic_DNA"/>
</dbReference>
<organism evidence="9 10">
    <name type="scientific">Neocallimastix californiae</name>
    <dbReference type="NCBI Taxonomy" id="1754190"/>
    <lineage>
        <taxon>Eukaryota</taxon>
        <taxon>Fungi</taxon>
        <taxon>Fungi incertae sedis</taxon>
        <taxon>Chytridiomycota</taxon>
        <taxon>Chytridiomycota incertae sedis</taxon>
        <taxon>Neocallimastigomycetes</taxon>
        <taxon>Neocallimastigales</taxon>
        <taxon>Neocallimastigaceae</taxon>
        <taxon>Neocallimastix</taxon>
    </lineage>
</organism>
<keyword evidence="3" id="KW-0328">Glycosyltransferase</keyword>
<evidence type="ECO:0000256" key="7">
    <source>
        <dbReference type="ARBA" id="ARBA00023136"/>
    </source>
</evidence>
<dbReference type="STRING" id="1754190.A0A1Y2AKT1"/>
<evidence type="ECO:0000256" key="3">
    <source>
        <dbReference type="ARBA" id="ARBA00022676"/>
    </source>
</evidence>
<dbReference type="PANTHER" id="PTHR21461">
    <property type="entry name" value="GLYCOSYLTRANSFERASE FAMILY 92 PROTEIN"/>
    <property type="match status" value="1"/>
</dbReference>
<evidence type="ECO:0000256" key="5">
    <source>
        <dbReference type="ARBA" id="ARBA00022692"/>
    </source>
</evidence>
<evidence type="ECO:0000256" key="6">
    <source>
        <dbReference type="ARBA" id="ARBA00022989"/>
    </source>
</evidence>
<feature type="signal peptide" evidence="8">
    <location>
        <begin position="1"/>
        <end position="22"/>
    </location>
</feature>
<dbReference type="GO" id="GO:0016020">
    <property type="term" value="C:membrane"/>
    <property type="evidence" value="ECO:0007669"/>
    <property type="project" value="UniProtKB-SubCell"/>
</dbReference>
<keyword evidence="4" id="KW-0808">Transferase</keyword>
<comment type="subcellular location">
    <subcellularLocation>
        <location evidence="1">Membrane</location>
        <topology evidence="1">Single-pass membrane protein</topology>
    </subcellularLocation>
</comment>
<keyword evidence="5" id="KW-0812">Transmembrane</keyword>
<protein>
    <recommendedName>
        <fullName evidence="11">Glycosyltransferase family 92 protein</fullName>
    </recommendedName>
</protein>
<name>A0A1Y2AKT1_9FUNG</name>
<evidence type="ECO:0000256" key="2">
    <source>
        <dbReference type="ARBA" id="ARBA00007647"/>
    </source>
</evidence>
<feature type="chain" id="PRO_5012101461" description="Glycosyltransferase family 92 protein" evidence="8">
    <location>
        <begin position="23"/>
        <end position="362"/>
    </location>
</feature>
<keyword evidence="6" id="KW-1133">Transmembrane helix</keyword>
<dbReference type="InterPro" id="IPR008166">
    <property type="entry name" value="Glyco_transf_92"/>
</dbReference>
<dbReference type="Pfam" id="PF01697">
    <property type="entry name" value="Glyco_transf_92"/>
    <property type="match status" value="1"/>
</dbReference>
<dbReference type="Proteomes" id="UP000193920">
    <property type="component" value="Unassembled WGS sequence"/>
</dbReference>
<evidence type="ECO:0000313" key="10">
    <source>
        <dbReference type="Proteomes" id="UP000193920"/>
    </source>
</evidence>
<gene>
    <name evidence="9" type="ORF">LY90DRAFT_515189</name>
</gene>
<sequence>MKYFPELKYIFVLLVGFKCISACGILIESNNSHNSPNNDGSLLCLNKNYDNILLYNNIKYLKTEKKNNKSTVIDNNKPLRITLCAIGRDENLYIREWVEWYKNLGVNKIVLYDNNKVDGEKFEDVINDYIINGFVKVINRRGIVKTNKEIGPKEIKEKKSVQAESYHDCYYNNYKNNDWIFFFDIDEFLSIESKYNDIYEFLNDFNKYDGIRVQWRVYGDNGYLHYENKTVNERFGSRKNSQYSTRVKTIIKCKEYKKDLIINASGLLNRELTFVNLKKKRVKNYLNDKEAYFDLPVYLNHFITKSTEEYIKRKYKKPDASFGLNKEINFSINFIKGQYFKYNNRTKEKEEMFNSLINEKVN</sequence>
<dbReference type="GO" id="GO:0005737">
    <property type="term" value="C:cytoplasm"/>
    <property type="evidence" value="ECO:0007669"/>
    <property type="project" value="TreeGrafter"/>
</dbReference>
<proteinExistence type="inferred from homology"/>
<comment type="caution">
    <text evidence="9">The sequence shown here is derived from an EMBL/GenBank/DDBJ whole genome shotgun (WGS) entry which is preliminary data.</text>
</comment>